<dbReference type="Proteomes" id="UP000294927">
    <property type="component" value="Unassembled WGS sequence"/>
</dbReference>
<evidence type="ECO:0000313" key="1">
    <source>
        <dbReference type="EMBL" id="TDV56507.1"/>
    </source>
</evidence>
<evidence type="ECO:0008006" key="3">
    <source>
        <dbReference type="Google" id="ProtNLM"/>
    </source>
</evidence>
<dbReference type="InterPro" id="IPR024072">
    <property type="entry name" value="DHFR-like_dom_sf"/>
</dbReference>
<comment type="caution">
    <text evidence="1">The sequence shown here is derived from an EMBL/GenBank/DDBJ whole genome shotgun (WGS) entry which is preliminary data.</text>
</comment>
<reference evidence="1 2" key="1">
    <citation type="submission" date="2019-03" db="EMBL/GenBank/DDBJ databases">
        <title>Genomic Encyclopedia of Archaeal and Bacterial Type Strains, Phase II (KMG-II): from individual species to whole genera.</title>
        <authorList>
            <person name="Goeker M."/>
        </authorList>
    </citation>
    <scope>NUCLEOTIDE SEQUENCE [LARGE SCALE GENOMIC DNA]</scope>
    <source>
        <strain evidence="1 2">DSM 45499</strain>
    </source>
</reference>
<evidence type="ECO:0000313" key="2">
    <source>
        <dbReference type="Proteomes" id="UP000294927"/>
    </source>
</evidence>
<dbReference type="Gene3D" id="3.40.430.10">
    <property type="entry name" value="Dihydrofolate Reductase, subunit A"/>
    <property type="match status" value="1"/>
</dbReference>
<gene>
    <name evidence="1" type="ORF">CLV71_102574</name>
</gene>
<keyword evidence="2" id="KW-1185">Reference proteome</keyword>
<organism evidence="1 2">
    <name type="scientific">Actinophytocola oryzae</name>
    <dbReference type="NCBI Taxonomy" id="502181"/>
    <lineage>
        <taxon>Bacteria</taxon>
        <taxon>Bacillati</taxon>
        <taxon>Actinomycetota</taxon>
        <taxon>Actinomycetes</taxon>
        <taxon>Pseudonocardiales</taxon>
        <taxon>Pseudonocardiaceae</taxon>
    </lineage>
</organism>
<protein>
    <recommendedName>
        <fullName evidence="3">RibD domain-containing protein</fullName>
    </recommendedName>
</protein>
<dbReference type="AlphaFoldDB" id="A0A4R7W4F2"/>
<accession>A0A4R7W4F2</accession>
<proteinExistence type="predicted"/>
<sequence length="44" mass="5051">MFPVLLGAGKRLFSATDKDRQNLRVVESETYRNGVQKLVYDVVH</sequence>
<name>A0A4R7W4F2_9PSEU</name>
<dbReference type="EMBL" id="SOCP01000002">
    <property type="protein sequence ID" value="TDV56507.1"/>
    <property type="molecule type" value="Genomic_DNA"/>
</dbReference>